<evidence type="ECO:0000256" key="2">
    <source>
        <dbReference type="PROSITE-ProRule" id="PRU00352"/>
    </source>
</evidence>
<dbReference type="InterPro" id="IPR015943">
    <property type="entry name" value="WD40/YVTN_repeat-like_dom_sf"/>
</dbReference>
<dbReference type="EMBL" id="JAAWVQ010119509">
    <property type="protein sequence ID" value="MBN3282630.1"/>
    <property type="molecule type" value="Genomic_DNA"/>
</dbReference>
<feature type="non-terminal residue" evidence="5">
    <location>
        <position position="1"/>
    </location>
</feature>
<feature type="non-terminal residue" evidence="5">
    <location>
        <position position="499"/>
    </location>
</feature>
<keyword evidence="3" id="KW-1133">Transmembrane helix</keyword>
<gene>
    <name evidence="5" type="primary">Plxna1_0</name>
    <name evidence="5" type="ORF">GTO93_0002289</name>
</gene>
<keyword evidence="6" id="KW-1185">Reference proteome</keyword>
<sequence>MTGPVDDNEKCYPPPSVQSCPHGLVVTNNVNKLLLVDYTQNRIIACGSASQGICQFLRLDDLFKLGEPHHRKEHYLSSVNESGTMSGVIISGPNELKLFIGTPIDGKSEYFPTLSSRKLKVNEEDAEMFSFVYQDEFVSSQLKIPSDTLSKFPAFDIYYIYSFSSEQFVYYLTLQLDTQLTSPDASGEQFFTSKIVRLCVDDPKFYSYVEFPIGCKKDGVEYFLIQDAYLSKPGKHLARSLGISEKEDILFTVFSQGQKNRAKPPKESAMCLFTLRKIKEKIKERIQSCYRGEGKLSLPWLLNKELACINSRSQGKYESSAIEMHTDREMWDSIRHAAIVNQLHYSKWFAETEPEESDENNDCKHESFPYSSAQDTFKLLHTGEEYKYHLESIVLWTVLMKCKSIANRFPLQIDDNFCGQDFNQPLGGTSTIEGIPLFIDKDDGMTSVAAYDYRGNTVAFAGTRSGKMKKVGKEHGHILLYLPMGMTFCLGHAVVWFGG</sequence>
<accession>A0ABS2Y902</accession>
<dbReference type="InterPro" id="IPR031148">
    <property type="entry name" value="Plexin"/>
</dbReference>
<evidence type="ECO:0000313" key="5">
    <source>
        <dbReference type="EMBL" id="MBN3282630.1"/>
    </source>
</evidence>
<feature type="transmembrane region" description="Helical" evidence="3">
    <location>
        <begin position="478"/>
        <end position="498"/>
    </location>
</feature>
<dbReference type="SUPFAM" id="SSF101912">
    <property type="entry name" value="Sema domain"/>
    <property type="match status" value="2"/>
</dbReference>
<dbReference type="InterPro" id="IPR001627">
    <property type="entry name" value="Semap_dom"/>
</dbReference>
<keyword evidence="3" id="KW-0812">Transmembrane</keyword>
<dbReference type="SMART" id="SM00630">
    <property type="entry name" value="Sema"/>
    <property type="match status" value="1"/>
</dbReference>
<comment type="caution">
    <text evidence="2">Lacks conserved residue(s) required for the propagation of feature annotation.</text>
</comment>
<dbReference type="Gene3D" id="2.130.10.10">
    <property type="entry name" value="YVTN repeat-like/Quinoprotein amine dehydrogenase"/>
    <property type="match status" value="2"/>
</dbReference>
<evidence type="ECO:0000313" key="6">
    <source>
        <dbReference type="Proteomes" id="UP001166093"/>
    </source>
</evidence>
<evidence type="ECO:0000256" key="3">
    <source>
        <dbReference type="SAM" id="Phobius"/>
    </source>
</evidence>
<feature type="domain" description="Sema" evidence="4">
    <location>
        <begin position="1"/>
        <end position="437"/>
    </location>
</feature>
<protein>
    <submittedName>
        <fullName evidence="5">PLXA1 protein</fullName>
    </submittedName>
</protein>
<dbReference type="Pfam" id="PF01403">
    <property type="entry name" value="Sema"/>
    <property type="match status" value="2"/>
</dbReference>
<reference evidence="5" key="1">
    <citation type="journal article" date="2021" name="Cell">
        <title>Tracing the genetic footprints of vertebrate landing in non-teleost ray-finned fishes.</title>
        <authorList>
            <person name="Bi X."/>
            <person name="Wang K."/>
            <person name="Yang L."/>
            <person name="Pan H."/>
            <person name="Jiang H."/>
            <person name="Wei Q."/>
            <person name="Fang M."/>
            <person name="Yu H."/>
            <person name="Zhu C."/>
            <person name="Cai Y."/>
            <person name="He Y."/>
            <person name="Gan X."/>
            <person name="Zeng H."/>
            <person name="Yu D."/>
            <person name="Zhu Y."/>
            <person name="Jiang H."/>
            <person name="Qiu Q."/>
            <person name="Yang H."/>
            <person name="Zhang Y.E."/>
            <person name="Wang W."/>
            <person name="Zhu M."/>
            <person name="He S."/>
            <person name="Zhang G."/>
        </authorList>
    </citation>
    <scope>NUCLEOTIDE SEQUENCE</scope>
    <source>
        <strain evidence="5">Pddl_001</strain>
    </source>
</reference>
<dbReference type="PANTHER" id="PTHR22625">
    <property type="entry name" value="PLEXIN"/>
    <property type="match status" value="1"/>
</dbReference>
<organism evidence="5 6">
    <name type="scientific">Polyodon spathula</name>
    <name type="common">North American paddlefish</name>
    <name type="synonym">Squalus spathula</name>
    <dbReference type="NCBI Taxonomy" id="7913"/>
    <lineage>
        <taxon>Eukaryota</taxon>
        <taxon>Metazoa</taxon>
        <taxon>Chordata</taxon>
        <taxon>Craniata</taxon>
        <taxon>Vertebrata</taxon>
        <taxon>Euteleostomi</taxon>
        <taxon>Actinopterygii</taxon>
        <taxon>Chondrostei</taxon>
        <taxon>Acipenseriformes</taxon>
        <taxon>Polyodontidae</taxon>
        <taxon>Polyodon</taxon>
    </lineage>
</organism>
<evidence type="ECO:0000259" key="4">
    <source>
        <dbReference type="PROSITE" id="PS51004"/>
    </source>
</evidence>
<name>A0ABS2Y902_POLSP</name>
<keyword evidence="3" id="KW-0472">Membrane</keyword>
<comment type="caution">
    <text evidence="5">The sequence shown here is derived from an EMBL/GenBank/DDBJ whole genome shotgun (WGS) entry which is preliminary data.</text>
</comment>
<evidence type="ECO:0000256" key="1">
    <source>
        <dbReference type="ARBA" id="ARBA00023180"/>
    </source>
</evidence>
<dbReference type="InterPro" id="IPR036352">
    <property type="entry name" value="Semap_dom_sf"/>
</dbReference>
<dbReference type="PROSITE" id="PS51004">
    <property type="entry name" value="SEMA"/>
    <property type="match status" value="1"/>
</dbReference>
<proteinExistence type="predicted"/>
<keyword evidence="1" id="KW-0325">Glycoprotein</keyword>
<dbReference type="Proteomes" id="UP001166093">
    <property type="component" value="Unassembled WGS sequence"/>
</dbReference>
<dbReference type="PANTHER" id="PTHR22625:SF35">
    <property type="entry name" value="PLEXIN-A1"/>
    <property type="match status" value="1"/>
</dbReference>